<evidence type="ECO:0000313" key="4">
    <source>
        <dbReference type="Proteomes" id="UP001595740"/>
    </source>
</evidence>
<dbReference type="InterPro" id="IPR041238">
    <property type="entry name" value="Rap1a"/>
</dbReference>
<dbReference type="Proteomes" id="UP001595740">
    <property type="component" value="Unassembled WGS sequence"/>
</dbReference>
<evidence type="ECO:0000313" key="3">
    <source>
        <dbReference type="EMBL" id="MFC3552478.1"/>
    </source>
</evidence>
<proteinExistence type="predicted"/>
<feature type="signal peptide" evidence="1">
    <location>
        <begin position="1"/>
        <end position="22"/>
    </location>
</feature>
<feature type="chain" id="PRO_5047145569" evidence="1">
    <location>
        <begin position="23"/>
        <end position="147"/>
    </location>
</feature>
<protein>
    <submittedName>
        <fullName evidence="3">Rap1a/Tai family immunity protein</fullName>
    </submittedName>
</protein>
<feature type="domain" description="Rap1a immunity protein" evidence="2">
    <location>
        <begin position="30"/>
        <end position="139"/>
    </location>
</feature>
<keyword evidence="1" id="KW-0732">Signal</keyword>
<sequence length="147" mass="15559">MWILVKAAVLVASLAVPSFSSAAESPAKYTAGELLSLCSGDGSSSEKCALFIAGVRSGMQVQREFIGFNLAKRGPGLSPEGQADLLLALTLNEPLCSSRPVTQEQLAEAFVANMQTDTQRPHLSETNAGTVLLLAWRQAHCQKSAEP</sequence>
<gene>
    <name evidence="3" type="ORF">ACFOLC_15850</name>
</gene>
<evidence type="ECO:0000259" key="2">
    <source>
        <dbReference type="Pfam" id="PF18602"/>
    </source>
</evidence>
<reference evidence="4" key="1">
    <citation type="journal article" date="2019" name="Int. J. Syst. Evol. Microbiol.">
        <title>The Global Catalogue of Microorganisms (GCM) 10K type strain sequencing project: providing services to taxonomists for standard genome sequencing and annotation.</title>
        <authorList>
            <consortium name="The Broad Institute Genomics Platform"/>
            <consortium name="The Broad Institute Genome Sequencing Center for Infectious Disease"/>
            <person name="Wu L."/>
            <person name="Ma J."/>
        </authorList>
    </citation>
    <scope>NUCLEOTIDE SEQUENCE [LARGE SCALE GENOMIC DNA]</scope>
    <source>
        <strain evidence="4">KCTC 42875</strain>
    </source>
</reference>
<dbReference type="EMBL" id="JBHRXK010000015">
    <property type="protein sequence ID" value="MFC3552478.1"/>
    <property type="molecule type" value="Genomic_DNA"/>
</dbReference>
<comment type="caution">
    <text evidence="3">The sequence shown here is derived from an EMBL/GenBank/DDBJ whole genome shotgun (WGS) entry which is preliminary data.</text>
</comment>
<organism evidence="3 4">
    <name type="scientific">Lysobacter cavernae</name>
    <dbReference type="NCBI Taxonomy" id="1685901"/>
    <lineage>
        <taxon>Bacteria</taxon>
        <taxon>Pseudomonadati</taxon>
        <taxon>Pseudomonadota</taxon>
        <taxon>Gammaproteobacteria</taxon>
        <taxon>Lysobacterales</taxon>
        <taxon>Lysobacteraceae</taxon>
        <taxon>Lysobacter</taxon>
    </lineage>
</organism>
<accession>A0ABV7RWC4</accession>
<keyword evidence="4" id="KW-1185">Reference proteome</keyword>
<name>A0ABV7RWC4_9GAMM</name>
<dbReference type="Pfam" id="PF18602">
    <property type="entry name" value="Rap1a"/>
    <property type="match status" value="1"/>
</dbReference>
<evidence type="ECO:0000256" key="1">
    <source>
        <dbReference type="SAM" id="SignalP"/>
    </source>
</evidence>
<dbReference type="RefSeq" id="WP_386760239.1">
    <property type="nucleotide sequence ID" value="NZ_JBHRXK010000015.1"/>
</dbReference>